<proteinExistence type="predicted"/>
<organism evidence="1 2">
    <name type="scientific">Yoonia phaeophyticola</name>
    <dbReference type="NCBI Taxonomy" id="3137369"/>
    <lineage>
        <taxon>Bacteria</taxon>
        <taxon>Pseudomonadati</taxon>
        <taxon>Pseudomonadota</taxon>
        <taxon>Alphaproteobacteria</taxon>
        <taxon>Rhodobacterales</taxon>
        <taxon>Paracoccaceae</taxon>
        <taxon>Yoonia</taxon>
    </lineage>
</organism>
<gene>
    <name evidence="1" type="ORF">AABB29_17305</name>
</gene>
<evidence type="ECO:0000313" key="2">
    <source>
        <dbReference type="Proteomes" id="UP001440612"/>
    </source>
</evidence>
<accession>A0ABZ2V5W3</accession>
<dbReference type="RefSeq" id="WP_341366697.1">
    <property type="nucleotide sequence ID" value="NZ_CP150951.2"/>
</dbReference>
<sequence>MTTTSTFELEPQRGKDAPDDLLAFLRDNQGGSVEINLQNVTTLSGPQIELLLIGHRQWQSEGHGFALTDTSPELIARMIGFGLPPQLFSKEIE</sequence>
<evidence type="ECO:0000313" key="1">
    <source>
        <dbReference type="EMBL" id="WZC48582.1"/>
    </source>
</evidence>
<dbReference type="Proteomes" id="UP001440612">
    <property type="component" value="Chromosome"/>
</dbReference>
<dbReference type="EMBL" id="CP150951">
    <property type="protein sequence ID" value="WZC48582.1"/>
    <property type="molecule type" value="Genomic_DNA"/>
</dbReference>
<name>A0ABZ2V5W3_9RHOB</name>
<keyword evidence="2" id="KW-1185">Reference proteome</keyword>
<reference evidence="2" key="1">
    <citation type="submission" date="2024-04" db="EMBL/GenBank/DDBJ databases">
        <title>Phylogenomic analyses of a clade within the roseobacter group suggest taxonomic reassignments of species of the genera Aestuariivita, Citreicella, Loktanella, Nautella, Pelagibaca, Ruegeria, Thalassobius, Thiobacimonas and Tropicibacter, and the proposal o.</title>
        <authorList>
            <person name="Jeon C.O."/>
        </authorList>
    </citation>
    <scope>NUCLEOTIDE SEQUENCE [LARGE SCALE GENOMIC DNA]</scope>
    <source>
        <strain evidence="2">BS5-3</strain>
    </source>
</reference>
<evidence type="ECO:0008006" key="3">
    <source>
        <dbReference type="Google" id="ProtNLM"/>
    </source>
</evidence>
<protein>
    <recommendedName>
        <fullName evidence="3">STAS domain-containing protein</fullName>
    </recommendedName>
</protein>